<dbReference type="EMBL" id="SCEB01002468">
    <property type="protein sequence ID" value="RXM95334.1"/>
    <property type="molecule type" value="Genomic_DNA"/>
</dbReference>
<name>A0A444V4I9_ACIRT</name>
<accession>A0A444V4I9</accession>
<evidence type="ECO:0000313" key="2">
    <source>
        <dbReference type="EMBL" id="RXM95334.1"/>
    </source>
</evidence>
<dbReference type="AlphaFoldDB" id="A0A444V4I9"/>
<dbReference type="Proteomes" id="UP000289886">
    <property type="component" value="Unassembled WGS sequence"/>
</dbReference>
<proteinExistence type="predicted"/>
<gene>
    <name evidence="2" type="ORF">EOD39_16994</name>
</gene>
<keyword evidence="3" id="KW-1185">Reference proteome</keyword>
<feature type="region of interest" description="Disordered" evidence="1">
    <location>
        <begin position="1"/>
        <end position="23"/>
    </location>
</feature>
<reference evidence="2 3" key="1">
    <citation type="submission" date="2019-01" db="EMBL/GenBank/DDBJ databases">
        <title>Draft Genome and Complete Hox-Cluster Characterization of the Sterlet Sturgeon (Acipenser ruthenus).</title>
        <authorList>
            <person name="Wei Q."/>
        </authorList>
    </citation>
    <scope>NUCLEOTIDE SEQUENCE [LARGE SCALE GENOMIC DNA]</scope>
    <source>
        <strain evidence="2">WHYD16114868_AA</strain>
        <tissue evidence="2">Blood</tissue>
    </source>
</reference>
<protein>
    <submittedName>
        <fullName evidence="2">Uncharacterized protein</fullName>
    </submittedName>
</protein>
<sequence>MRRGVASKTVHSIPEDRTGSECKPESLEHGIWRFLQNLDEQTEELKLLQICLELANLMLQPYLSGFLEQEGGADAWPANGAAILSLKWGGVEGAALWEVDIKAVLGHKEVECAVEVQTVQGGGGCLSWDSGQAELRERLPKHTCEEGTWV</sequence>
<feature type="compositionally biased region" description="Basic and acidic residues" evidence="1">
    <location>
        <begin position="13"/>
        <end position="23"/>
    </location>
</feature>
<organism evidence="2 3">
    <name type="scientific">Acipenser ruthenus</name>
    <name type="common">Sterlet sturgeon</name>
    <dbReference type="NCBI Taxonomy" id="7906"/>
    <lineage>
        <taxon>Eukaryota</taxon>
        <taxon>Metazoa</taxon>
        <taxon>Chordata</taxon>
        <taxon>Craniata</taxon>
        <taxon>Vertebrata</taxon>
        <taxon>Euteleostomi</taxon>
        <taxon>Actinopterygii</taxon>
        <taxon>Chondrostei</taxon>
        <taxon>Acipenseriformes</taxon>
        <taxon>Acipenseridae</taxon>
        <taxon>Acipenser</taxon>
    </lineage>
</organism>
<comment type="caution">
    <text evidence="2">The sequence shown here is derived from an EMBL/GenBank/DDBJ whole genome shotgun (WGS) entry which is preliminary data.</text>
</comment>
<evidence type="ECO:0000256" key="1">
    <source>
        <dbReference type="SAM" id="MobiDB-lite"/>
    </source>
</evidence>
<evidence type="ECO:0000313" key="3">
    <source>
        <dbReference type="Proteomes" id="UP000289886"/>
    </source>
</evidence>